<dbReference type="AlphaFoldDB" id="X6MSD5"/>
<reference evidence="3 4" key="1">
    <citation type="journal article" date="2013" name="Curr. Biol.">
        <title>The Genome of the Foraminiferan Reticulomyxa filosa.</title>
        <authorList>
            <person name="Glockner G."/>
            <person name="Hulsmann N."/>
            <person name="Schleicher M."/>
            <person name="Noegel A.A."/>
            <person name="Eichinger L."/>
            <person name="Gallinger C."/>
            <person name="Pawlowski J."/>
            <person name="Sierra R."/>
            <person name="Euteneuer U."/>
            <person name="Pillet L."/>
            <person name="Moustafa A."/>
            <person name="Platzer M."/>
            <person name="Groth M."/>
            <person name="Szafranski K."/>
            <person name="Schliwa M."/>
        </authorList>
    </citation>
    <scope>NUCLEOTIDE SEQUENCE [LARGE SCALE GENOMIC DNA]</scope>
</reference>
<comment type="caution">
    <text evidence="3">The sequence shown here is derived from an EMBL/GenBank/DDBJ whole genome shotgun (WGS) entry which is preliminary data.</text>
</comment>
<dbReference type="EMBL" id="ASPP01017751">
    <property type="protein sequence ID" value="ETO16863.1"/>
    <property type="molecule type" value="Genomic_DNA"/>
</dbReference>
<feature type="compositionally biased region" description="Low complexity" evidence="1">
    <location>
        <begin position="432"/>
        <end position="452"/>
    </location>
</feature>
<dbReference type="Proteomes" id="UP000023152">
    <property type="component" value="Unassembled WGS sequence"/>
</dbReference>
<dbReference type="SUPFAM" id="SSF48097">
    <property type="entry name" value="Regulator of G-protein signaling, RGS"/>
    <property type="match status" value="1"/>
</dbReference>
<keyword evidence="4" id="KW-1185">Reference proteome</keyword>
<feature type="transmembrane region" description="Helical" evidence="2">
    <location>
        <begin position="113"/>
        <end position="134"/>
    </location>
</feature>
<evidence type="ECO:0000313" key="4">
    <source>
        <dbReference type="Proteomes" id="UP000023152"/>
    </source>
</evidence>
<gene>
    <name evidence="3" type="ORF">RFI_20476</name>
</gene>
<protein>
    <submittedName>
        <fullName evidence="3">Uncharacterized protein</fullName>
    </submittedName>
</protein>
<proteinExistence type="predicted"/>
<evidence type="ECO:0000313" key="3">
    <source>
        <dbReference type="EMBL" id="ETO16863.1"/>
    </source>
</evidence>
<keyword evidence="2" id="KW-0472">Membrane</keyword>
<sequence length="600" mass="68770">MDENIYFQVGTQAMAVILLVVAWKICRKSNDCIRKTRDLFELKEEISLYVYVVMIELVMVIVLPQACLLPYRVKQQHGKWQGSDNDTHKPTRWLERESISHQRENYVLTYNLIHNWIDLVLAITAIYFTVWRVIQRGLIFEVKKSDETNERHYGNDPKIPKSVGRYIFCLSKKWKRESNSSDEKEQSGSDSDNVRADTGCKYLPCGEERSKKMDHVRDQLRCKKGFEFLITRCDGLELFANHMVSENSVENLLFLVHYLKLKQFMAFFQLFLYDTSKKKINLYTYMCIRNIWWFPLGAFDNTIRTTWHVKKKKKNANVRILNKNTYGWILPFCQNTLRSHRFHHQMQHRNERCRFLVRPTLQNSGTSTFHLSLYSRMSNHTHPQQRRPRPTVVTLTNTFTTTATATAIATMTTTTGTGTGTGTGTATTTINTTILNNNNSNPMTNSGNPNNNKIGQPSDGTHDSIGPTTRSSLWSWWNRHSLKSTTNTNRSDAQAPLGESAATRLNAHGDGDGDDDGNGDGDGDGGNNGVRAEDVALTNYILIMRTLDSFDENCCYYDRQDFLELFVICSMSSSQSNVANLGLSVPSLLYEQIDTLFKRQ</sequence>
<accession>X6MSD5</accession>
<name>X6MSD5_RETFI</name>
<feature type="transmembrane region" description="Helical" evidence="2">
    <location>
        <begin position="46"/>
        <end position="71"/>
    </location>
</feature>
<dbReference type="InterPro" id="IPR036305">
    <property type="entry name" value="RGS_sf"/>
</dbReference>
<feature type="compositionally biased region" description="Acidic residues" evidence="1">
    <location>
        <begin position="512"/>
        <end position="523"/>
    </location>
</feature>
<feature type="region of interest" description="Disordered" evidence="1">
    <location>
        <begin position="503"/>
        <end position="530"/>
    </location>
</feature>
<evidence type="ECO:0000256" key="2">
    <source>
        <dbReference type="SAM" id="Phobius"/>
    </source>
</evidence>
<keyword evidence="2" id="KW-1133">Transmembrane helix</keyword>
<feature type="non-terminal residue" evidence="3">
    <location>
        <position position="600"/>
    </location>
</feature>
<feature type="region of interest" description="Disordered" evidence="1">
    <location>
        <begin position="432"/>
        <end position="467"/>
    </location>
</feature>
<feature type="transmembrane region" description="Helical" evidence="2">
    <location>
        <begin position="6"/>
        <end position="26"/>
    </location>
</feature>
<keyword evidence="2" id="KW-0812">Transmembrane</keyword>
<organism evidence="3 4">
    <name type="scientific">Reticulomyxa filosa</name>
    <dbReference type="NCBI Taxonomy" id="46433"/>
    <lineage>
        <taxon>Eukaryota</taxon>
        <taxon>Sar</taxon>
        <taxon>Rhizaria</taxon>
        <taxon>Retaria</taxon>
        <taxon>Foraminifera</taxon>
        <taxon>Monothalamids</taxon>
        <taxon>Reticulomyxidae</taxon>
        <taxon>Reticulomyxa</taxon>
    </lineage>
</organism>
<evidence type="ECO:0000256" key="1">
    <source>
        <dbReference type="SAM" id="MobiDB-lite"/>
    </source>
</evidence>